<comment type="caution">
    <text evidence="4">The sequence shown here is derived from an EMBL/GenBank/DDBJ whole genome shotgun (WGS) entry which is preliminary data.</text>
</comment>
<feature type="region of interest" description="Disordered" evidence="1">
    <location>
        <begin position="663"/>
        <end position="686"/>
    </location>
</feature>
<dbReference type="RefSeq" id="WP_039095868.1">
    <property type="nucleotide sequence ID" value="NZ_JTDN01000001.1"/>
</dbReference>
<proteinExistence type="predicted"/>
<dbReference type="Proteomes" id="UP000030988">
    <property type="component" value="Unassembled WGS sequence"/>
</dbReference>
<evidence type="ECO:0000259" key="3">
    <source>
        <dbReference type="Pfam" id="PF05170"/>
    </source>
</evidence>
<dbReference type="Pfam" id="PF05170">
    <property type="entry name" value="AsmA"/>
    <property type="match status" value="2"/>
</dbReference>
<name>A0A0B2C3B0_9SPHN</name>
<gene>
    <name evidence="4" type="ORF">PK98_08980</name>
</gene>
<dbReference type="EMBL" id="JTDN01000001">
    <property type="protein sequence ID" value="KHL26521.1"/>
    <property type="molecule type" value="Genomic_DNA"/>
</dbReference>
<dbReference type="InterPro" id="IPR052894">
    <property type="entry name" value="AsmA-related"/>
</dbReference>
<reference evidence="4 5" key="1">
    <citation type="submission" date="2014-11" db="EMBL/GenBank/DDBJ databases">
        <title>Draft genome sequence of Kirrobacter mercurialis.</title>
        <authorList>
            <person name="Coil D.A."/>
            <person name="Eisen J.A."/>
        </authorList>
    </citation>
    <scope>NUCLEOTIDE SEQUENCE [LARGE SCALE GENOMIC DNA]</scope>
    <source>
        <strain evidence="4 5">Coronado</strain>
    </source>
</reference>
<evidence type="ECO:0000313" key="4">
    <source>
        <dbReference type="EMBL" id="KHL26521.1"/>
    </source>
</evidence>
<evidence type="ECO:0000256" key="1">
    <source>
        <dbReference type="SAM" id="MobiDB-lite"/>
    </source>
</evidence>
<feature type="transmembrane region" description="Helical" evidence="2">
    <location>
        <begin position="21"/>
        <end position="42"/>
    </location>
</feature>
<dbReference type="AlphaFoldDB" id="A0A0B2C3B0"/>
<protein>
    <submittedName>
        <fullName evidence="4">AsmA family protein</fullName>
    </submittedName>
</protein>
<feature type="compositionally biased region" description="Basic and acidic residues" evidence="1">
    <location>
        <begin position="665"/>
        <end position="675"/>
    </location>
</feature>
<sequence length="695" mass="74834">MGPPADAAGDADTRRRKALRIARNVAIGVVVVIATIWLVLFITKGRFLKGPFERTVTSLIDRPVKVRGDFQLYFAPFDIKLFAEGLTAGNPGWTTQRHLFSARRIDTRIAPLSLLFGRRRLRWLDLDDASLDLEWNDAHTTNSWTFSSDGKGKPFELPIIERTKLVSTAVRYRDPRLALLADLDFSSISSRDARIGEAVRFTGDGQIRQTPFTLRGALLTPNETVARGRNRLVLDAVAANNRIRMSGTLPSLADIEGVPLAMTASGRNVAELLGILGIVVPRTRAYQLKTTLVKRDSQYRFGDLTGSFGDSDIAGAFTIDNGGERVHIDADLATKVLDIVDVAPFIGYNPDLVASRGVAAAARATGAAPARLLPDATLRAEGLRAFDADVRYKVARLRSDSVPVTDVAITVALDDGLLNLSPFQFTMARGTVTSDVSFDWRRRPARVTYDFRLGATPMAQLLGGFGVAEAGTSGTVRGRLQLEGDGDTLHDSLATSRGRIAFVIPQGNLTTRNVQLSELDLGTFVQKMFEERLQDPVNINCGLVAFTVRRGVAAADPILIDTRKNVITGRGGFSFGSEQIDLAFRADAKKFSLFSGQSPVGIGGYFSEPALTVVTPELLGRAGVGLGLAVLAAPPAALLAFVDVGDAQGAACGPILAGATAKAQRTRDGERRDDVGEGDEGTTERAPRKKFLGIF</sequence>
<dbReference type="STRING" id="1572751.PK98_08980"/>
<feature type="domain" description="AsmA" evidence="3">
    <location>
        <begin position="16"/>
        <end position="147"/>
    </location>
</feature>
<dbReference type="PANTHER" id="PTHR30441">
    <property type="entry name" value="DUF748 DOMAIN-CONTAINING PROTEIN"/>
    <property type="match status" value="1"/>
</dbReference>
<keyword evidence="2" id="KW-0812">Transmembrane</keyword>
<keyword evidence="2" id="KW-1133">Transmembrane helix</keyword>
<accession>A0A0B2C3B0</accession>
<dbReference type="InterPro" id="IPR007844">
    <property type="entry name" value="AsmA"/>
</dbReference>
<organism evidence="4 5">
    <name type="scientific">Croceibacterium mercuriale</name>
    <dbReference type="NCBI Taxonomy" id="1572751"/>
    <lineage>
        <taxon>Bacteria</taxon>
        <taxon>Pseudomonadati</taxon>
        <taxon>Pseudomonadota</taxon>
        <taxon>Alphaproteobacteria</taxon>
        <taxon>Sphingomonadales</taxon>
        <taxon>Erythrobacteraceae</taxon>
        <taxon>Croceibacterium</taxon>
    </lineage>
</organism>
<keyword evidence="2" id="KW-0472">Membrane</keyword>
<evidence type="ECO:0000256" key="2">
    <source>
        <dbReference type="SAM" id="Phobius"/>
    </source>
</evidence>
<evidence type="ECO:0000313" key="5">
    <source>
        <dbReference type="Proteomes" id="UP000030988"/>
    </source>
</evidence>
<dbReference type="GO" id="GO:0005886">
    <property type="term" value="C:plasma membrane"/>
    <property type="evidence" value="ECO:0007669"/>
    <property type="project" value="TreeGrafter"/>
</dbReference>
<dbReference type="OrthoDB" id="5749006at2"/>
<dbReference type="GO" id="GO:0090313">
    <property type="term" value="P:regulation of protein targeting to membrane"/>
    <property type="evidence" value="ECO:0007669"/>
    <property type="project" value="TreeGrafter"/>
</dbReference>
<dbReference type="PANTHER" id="PTHR30441:SF9">
    <property type="entry name" value="ASMA FAMILY PROTEIN YHJG"/>
    <property type="match status" value="1"/>
</dbReference>
<feature type="domain" description="AsmA" evidence="3">
    <location>
        <begin position="304"/>
        <end position="552"/>
    </location>
</feature>
<keyword evidence="5" id="KW-1185">Reference proteome</keyword>